<dbReference type="AlphaFoldDB" id="A0A9N9BKH5"/>
<comment type="caution">
    <text evidence="1">The sequence shown here is derived from an EMBL/GenBank/DDBJ whole genome shotgun (WGS) entry which is preliminary data.</text>
</comment>
<proteinExistence type="predicted"/>
<organism evidence="1 2">
    <name type="scientific">Funneliformis mosseae</name>
    <name type="common">Endomycorrhizal fungus</name>
    <name type="synonym">Glomus mosseae</name>
    <dbReference type="NCBI Taxonomy" id="27381"/>
    <lineage>
        <taxon>Eukaryota</taxon>
        <taxon>Fungi</taxon>
        <taxon>Fungi incertae sedis</taxon>
        <taxon>Mucoromycota</taxon>
        <taxon>Glomeromycotina</taxon>
        <taxon>Glomeromycetes</taxon>
        <taxon>Glomerales</taxon>
        <taxon>Glomeraceae</taxon>
        <taxon>Funneliformis</taxon>
    </lineage>
</organism>
<dbReference type="EMBL" id="CAJVPP010001662">
    <property type="protein sequence ID" value="CAG8567282.1"/>
    <property type="molecule type" value="Genomic_DNA"/>
</dbReference>
<reference evidence="1" key="1">
    <citation type="submission" date="2021-06" db="EMBL/GenBank/DDBJ databases">
        <authorList>
            <person name="Kallberg Y."/>
            <person name="Tangrot J."/>
            <person name="Rosling A."/>
        </authorList>
    </citation>
    <scope>NUCLEOTIDE SEQUENCE</scope>
    <source>
        <strain evidence="1">87-6 pot B 2015</strain>
    </source>
</reference>
<keyword evidence="2" id="KW-1185">Reference proteome</keyword>
<evidence type="ECO:0000313" key="1">
    <source>
        <dbReference type="EMBL" id="CAG8567282.1"/>
    </source>
</evidence>
<evidence type="ECO:0000313" key="2">
    <source>
        <dbReference type="Proteomes" id="UP000789375"/>
    </source>
</evidence>
<name>A0A9N9BKH5_FUNMO</name>
<accession>A0A9N9BKH5</accession>
<sequence length="56" mass="6767">MTHIILHIHFKDLSIEKNDILGRRLVILQVQCYDDEPTELDKYSINKLLWIKLDFK</sequence>
<dbReference type="Proteomes" id="UP000789375">
    <property type="component" value="Unassembled WGS sequence"/>
</dbReference>
<protein>
    <submittedName>
        <fullName evidence="1">462_t:CDS:1</fullName>
    </submittedName>
</protein>
<gene>
    <name evidence="1" type="ORF">FMOSSE_LOCUS7270</name>
</gene>